<evidence type="ECO:0000256" key="3">
    <source>
        <dbReference type="SAM" id="MobiDB-lite"/>
    </source>
</evidence>
<evidence type="ECO:0008006" key="8">
    <source>
        <dbReference type="Google" id="ProtNLM"/>
    </source>
</evidence>
<dbReference type="EMBL" id="JAPFFJ010000004">
    <property type="protein sequence ID" value="KAJ6429341.1"/>
    <property type="molecule type" value="Genomic_DNA"/>
</dbReference>
<sequence length="322" mass="35916">MDYLLPTQNDACFNQIYYCNLSEKDIGDKILMPASALDRLAMLEISYPMLFQLCNPLTGHVSHCGVLEFTAEEGFICLPQWMMENLRLEKGSVALIKNVDLVKGTYIKLQPHTTTFVELSNPKSVLENTLGSFTCLTRGDTIMIMHDNKKYYIDVVEAKPSSAISIVETDCEVDFAPPLDCQERELERLVKRLSIEDDKEQPLSFSQHPTKSKEDQEQSAAMQEFIAFTGAARRLDGKAVASIPVKDCPPVQKEQRSPVATADAGSSNNSSKHGKLVFGSSMAEARNASRKLLKEDGKGESLEKEEEKFKPFTGISFKLTDE</sequence>
<accession>A0AAD6PGX2</accession>
<comment type="caution">
    <text evidence="6">The sequence shown here is derived from an EMBL/GenBank/DDBJ whole genome shotgun (WGS) entry which is preliminary data.</text>
</comment>
<comment type="similarity">
    <text evidence="1">Belongs to the UFD1 family.</text>
</comment>
<gene>
    <name evidence="6" type="ORF">OIU84_020884</name>
</gene>
<dbReference type="GO" id="GO:0034098">
    <property type="term" value="C:VCP-NPL4-UFD1 AAA ATPase complex"/>
    <property type="evidence" value="ECO:0007669"/>
    <property type="project" value="TreeGrafter"/>
</dbReference>
<dbReference type="Pfam" id="PF24842">
    <property type="entry name" value="UFD1_N2"/>
    <property type="match status" value="1"/>
</dbReference>
<proteinExistence type="inferred from homology"/>
<keyword evidence="7" id="KW-1185">Reference proteome</keyword>
<dbReference type="GO" id="GO:0006511">
    <property type="term" value="P:ubiquitin-dependent protein catabolic process"/>
    <property type="evidence" value="ECO:0007669"/>
    <property type="project" value="InterPro"/>
</dbReference>
<dbReference type="GO" id="GO:0036503">
    <property type="term" value="P:ERAD pathway"/>
    <property type="evidence" value="ECO:0007669"/>
    <property type="project" value="TreeGrafter"/>
</dbReference>
<dbReference type="PANTHER" id="PTHR12555">
    <property type="entry name" value="UBIQUITIN FUSION DEGRADATON PROTEIN 1"/>
    <property type="match status" value="1"/>
</dbReference>
<dbReference type="GO" id="GO:0031593">
    <property type="term" value="F:polyubiquitin modification-dependent protein binding"/>
    <property type="evidence" value="ECO:0007669"/>
    <property type="project" value="TreeGrafter"/>
</dbReference>
<evidence type="ECO:0000313" key="7">
    <source>
        <dbReference type="Proteomes" id="UP001162972"/>
    </source>
</evidence>
<dbReference type="AlphaFoldDB" id="A0AAD6PGX2"/>
<reference evidence="6 7" key="1">
    <citation type="journal article" date="2023" name="Int. J. Mol. Sci.">
        <title>De Novo Assembly and Annotation of 11 Diverse Shrub Willow (Salix) Genomes Reveals Novel Gene Organization in Sex-Linked Regions.</title>
        <authorList>
            <person name="Hyden B."/>
            <person name="Feng K."/>
            <person name="Yates T.B."/>
            <person name="Jawdy S."/>
            <person name="Cereghino C."/>
            <person name="Smart L.B."/>
            <person name="Muchero W."/>
        </authorList>
    </citation>
    <scope>NUCLEOTIDE SEQUENCE [LARGE SCALE GENOMIC DNA]</scope>
    <source>
        <tissue evidence="6">Shoot tip</tissue>
    </source>
</reference>
<dbReference type="Gene3D" id="2.40.40.50">
    <property type="entry name" value="Ubiquitin fusion degradation protein UFD1, N-terminal domain"/>
    <property type="match status" value="1"/>
</dbReference>
<dbReference type="PANTHER" id="PTHR12555:SF13">
    <property type="entry name" value="UBIQUITIN RECOGNITION FACTOR IN ER-ASSOCIATED DEGRADATION PROTEIN 1"/>
    <property type="match status" value="1"/>
</dbReference>
<evidence type="ECO:0000259" key="5">
    <source>
        <dbReference type="Pfam" id="PF24842"/>
    </source>
</evidence>
<evidence type="ECO:0000256" key="2">
    <source>
        <dbReference type="ARBA" id="ARBA00022786"/>
    </source>
</evidence>
<dbReference type="InterPro" id="IPR042299">
    <property type="entry name" value="Ufd1-like_Nn"/>
</dbReference>
<evidence type="ECO:0000313" key="6">
    <source>
        <dbReference type="EMBL" id="KAJ6429341.1"/>
    </source>
</evidence>
<organism evidence="6 7">
    <name type="scientific">Salix udensis</name>
    <dbReference type="NCBI Taxonomy" id="889485"/>
    <lineage>
        <taxon>Eukaryota</taxon>
        <taxon>Viridiplantae</taxon>
        <taxon>Streptophyta</taxon>
        <taxon>Embryophyta</taxon>
        <taxon>Tracheophyta</taxon>
        <taxon>Spermatophyta</taxon>
        <taxon>Magnoliopsida</taxon>
        <taxon>eudicotyledons</taxon>
        <taxon>Gunneridae</taxon>
        <taxon>Pentapetalae</taxon>
        <taxon>rosids</taxon>
        <taxon>fabids</taxon>
        <taxon>Malpighiales</taxon>
        <taxon>Salicaceae</taxon>
        <taxon>Saliceae</taxon>
        <taxon>Salix</taxon>
    </lineage>
</organism>
<keyword evidence="2" id="KW-0833">Ubl conjugation pathway</keyword>
<dbReference type="Pfam" id="PF03152">
    <property type="entry name" value="UFD1_N1"/>
    <property type="match status" value="1"/>
</dbReference>
<evidence type="ECO:0000259" key="4">
    <source>
        <dbReference type="Pfam" id="PF03152"/>
    </source>
</evidence>
<feature type="domain" description="Ubiquitin fusion degradation protein UFD1 N-terminal subdomain 2" evidence="5">
    <location>
        <begin position="103"/>
        <end position="178"/>
    </location>
</feature>
<feature type="region of interest" description="Disordered" evidence="3">
    <location>
        <begin position="246"/>
        <end position="281"/>
    </location>
</feature>
<evidence type="ECO:0000256" key="1">
    <source>
        <dbReference type="ARBA" id="ARBA00006043"/>
    </source>
</evidence>
<dbReference type="Gene3D" id="3.10.330.10">
    <property type="match status" value="1"/>
</dbReference>
<name>A0AAD6PGX2_9ROSI</name>
<feature type="domain" description="Ubiquitin fusion degradation protein UFD1 N-terminal subdomain 1" evidence="4">
    <location>
        <begin position="20"/>
        <end position="101"/>
    </location>
</feature>
<protein>
    <recommendedName>
        <fullName evidence="8">Ubiquitin fusion degradaton protein</fullName>
    </recommendedName>
</protein>
<dbReference type="InterPro" id="IPR004854">
    <property type="entry name" value="Ufd1-like"/>
</dbReference>
<dbReference type="InterPro" id="IPR055417">
    <property type="entry name" value="UFD1_N1"/>
</dbReference>
<feature type="region of interest" description="Disordered" evidence="3">
    <location>
        <begin position="199"/>
        <end position="220"/>
    </location>
</feature>
<dbReference type="InterPro" id="IPR055418">
    <property type="entry name" value="UFD1_N2"/>
</dbReference>
<dbReference type="Proteomes" id="UP001162972">
    <property type="component" value="Chromosome 8"/>
</dbReference>